<evidence type="ECO:0000256" key="6">
    <source>
        <dbReference type="ARBA" id="ARBA00023067"/>
    </source>
</evidence>
<feature type="compositionally biased region" description="Low complexity" evidence="8">
    <location>
        <begin position="1009"/>
        <end position="1020"/>
    </location>
</feature>
<dbReference type="OrthoDB" id="27187at2759"/>
<accession>A0A2A9NGY1</accession>
<keyword evidence="3" id="KW-0158">Chromosome</keyword>
<evidence type="ECO:0000256" key="1">
    <source>
        <dbReference type="ARBA" id="ARBA00004286"/>
    </source>
</evidence>
<dbReference type="PANTHER" id="PTHR14418">
    <property type="entry name" value="CONDENSIN COMPLEX SUBUNIT 3-RELATED"/>
    <property type="match status" value="1"/>
</dbReference>
<dbReference type="AlphaFoldDB" id="A0A2A9NGY1"/>
<evidence type="ECO:0000256" key="3">
    <source>
        <dbReference type="ARBA" id="ARBA00022454"/>
    </source>
</evidence>
<dbReference type="InterPro" id="IPR025977">
    <property type="entry name" value="Cnd3_C"/>
</dbReference>
<dbReference type="STRING" id="703135.A0A2A9NGY1"/>
<dbReference type="InterPro" id="IPR027165">
    <property type="entry name" value="CND3"/>
</dbReference>
<proteinExistence type="inferred from homology"/>
<keyword evidence="6" id="KW-0226">DNA condensation</keyword>
<dbReference type="Proteomes" id="UP000242287">
    <property type="component" value="Unassembled WGS sequence"/>
</dbReference>
<dbReference type="SUPFAM" id="SSF48371">
    <property type="entry name" value="ARM repeat"/>
    <property type="match status" value="1"/>
</dbReference>
<dbReference type="GO" id="GO:0000793">
    <property type="term" value="C:condensed chromosome"/>
    <property type="evidence" value="ECO:0007669"/>
    <property type="project" value="TreeGrafter"/>
</dbReference>
<dbReference type="GO" id="GO:0000796">
    <property type="term" value="C:condensin complex"/>
    <property type="evidence" value="ECO:0007669"/>
    <property type="project" value="InterPro"/>
</dbReference>
<feature type="compositionally biased region" description="Acidic residues" evidence="8">
    <location>
        <begin position="1039"/>
        <end position="1049"/>
    </location>
</feature>
<comment type="subcellular location">
    <subcellularLocation>
        <location evidence="1">Chromosome</location>
    </subcellularLocation>
</comment>
<keyword evidence="5" id="KW-0498">Mitosis</keyword>
<dbReference type="PANTHER" id="PTHR14418:SF5">
    <property type="entry name" value="CONDENSIN COMPLEX SUBUNIT 3"/>
    <property type="match status" value="1"/>
</dbReference>
<sequence>MPGRAALQEQKPILQELETAVPRIFDQAQVSTANHQKNFVALYKLHTEAAQHTETVKNGRGVKLVGERKIEEIFTLMLLRILPLKKGTSPADRIVKFVGGYVKFLNDKAAEEKNLVENPDEDEDEDTTASRFTARLLTFLLKGFVSKEKSVRYRVLSTVAEMVSHLGAIDEEIYMDLRTALLDRMTDKETSVRVQVVIALAKLAGSEDPSEITEGELLVLDVLIDSLTHDPSPEVRRAALLNMPLNEFTIPHILDRTRDTDVPMRKLVYSAILERNTTLDDEDHKDAQKGSSMHIGPTHPRVLKIAQREIIVRNGLGDRDPSVRAAAEALLGTWIDVNIRVQSQKENKALEKAVTFLNLFDLSENDVASDALLSVFSSRPEIYDGLDFEDPYWTLLSPEKAFLARVFVDHCCATKNTARLEATLPVVTALAFRIQEAYNDLGERMRVLDEERLFRRAEGIFSHKLIDGTIDLAREDDETVEREYMIGEMLKLAVNLDYSDEIGRRKMFQLMRDMLSQEALPEKLLTKCLDVLRELSASERDLIRVVVEIIQDLRDPGDEEEDIAKEADAETSFAETPATARVARAPVFNRTKKPEEFSPEEKARKDQIDLRCLSLCTGMLTRVNGKLEDNSTLRGILHDLIIPSVQRKELVFREKGIVCLGLCCLIDRTLALSSFMLFFNQTIVDIPEDLKMNILEVVFDMLMVHEHDFVQKHPDISQKVTERLVDRLVEEENSKVKALLCIGISKLVLCGMITDTNAIRKLIVTYLSPDTADNQQLRQCLTFFFPVYCYSSESNQQCMREIFMETFIELNDLRRRIDDDQDMLSATQVANLFVDWTDPVRLAQAIGKGKGPAADDTIQLDLAGDIIKGLLDKKHSFEKEDKRVLTQTLSKLYVPDTIDDDKIRTLKLLIHSLQTRRPLRDATSNNALRKFDSTISKKFEKQLEDFSEEHYRKLEELKALFEFLDDIIPEDDDETETEAKRKGRKRLVAFVVHLSDTRLIDFDNRRSDSVVTSSSDSSRSATPTGFAKDGKKRRISSPIEDDSEEESEVLDLTPPPEEPTRTLPKRQVTAKKPKLAVIALSDSEEEVPLPKKPKRAR</sequence>
<dbReference type="InterPro" id="IPR011989">
    <property type="entry name" value="ARM-like"/>
</dbReference>
<evidence type="ECO:0000256" key="7">
    <source>
        <dbReference type="ARBA" id="ARBA00023306"/>
    </source>
</evidence>
<evidence type="ECO:0000256" key="8">
    <source>
        <dbReference type="SAM" id="MobiDB-lite"/>
    </source>
</evidence>
<dbReference type="Pfam" id="PF12719">
    <property type="entry name" value="Cnd3"/>
    <property type="match status" value="1"/>
</dbReference>
<reference evidence="10 11" key="1">
    <citation type="submission" date="2014-02" db="EMBL/GenBank/DDBJ databases">
        <title>Transposable element dynamics among asymbiotic and ectomycorrhizal Amanita fungi.</title>
        <authorList>
            <consortium name="DOE Joint Genome Institute"/>
            <person name="Hess J."/>
            <person name="Skrede I."/>
            <person name="Wolfe B."/>
            <person name="LaButti K."/>
            <person name="Ohm R.A."/>
            <person name="Grigoriev I.V."/>
            <person name="Pringle A."/>
        </authorList>
    </citation>
    <scope>NUCLEOTIDE SEQUENCE [LARGE SCALE GENOMIC DNA]</scope>
    <source>
        <strain evidence="10 11">SKay4041</strain>
    </source>
</reference>
<feature type="domain" description="Nuclear condensin complex subunit 3 C-terminal" evidence="9">
    <location>
        <begin position="611"/>
        <end position="894"/>
    </location>
</feature>
<gene>
    <name evidence="10" type="ORF">AMATHDRAFT_147847</name>
</gene>
<evidence type="ECO:0000313" key="11">
    <source>
        <dbReference type="Proteomes" id="UP000242287"/>
    </source>
</evidence>
<dbReference type="EMBL" id="KZ302032">
    <property type="protein sequence ID" value="PFH49328.1"/>
    <property type="molecule type" value="Genomic_DNA"/>
</dbReference>
<dbReference type="GO" id="GO:0007076">
    <property type="term" value="P:mitotic chromosome condensation"/>
    <property type="evidence" value="ECO:0007669"/>
    <property type="project" value="InterPro"/>
</dbReference>
<dbReference type="GO" id="GO:0051301">
    <property type="term" value="P:cell division"/>
    <property type="evidence" value="ECO:0007669"/>
    <property type="project" value="UniProtKB-KW"/>
</dbReference>
<name>A0A2A9NGY1_9AGAR</name>
<evidence type="ECO:0000256" key="5">
    <source>
        <dbReference type="ARBA" id="ARBA00022776"/>
    </source>
</evidence>
<dbReference type="Gene3D" id="1.25.10.10">
    <property type="entry name" value="Leucine-rich Repeat Variant"/>
    <property type="match status" value="1"/>
</dbReference>
<evidence type="ECO:0000256" key="4">
    <source>
        <dbReference type="ARBA" id="ARBA00022618"/>
    </source>
</evidence>
<keyword evidence="11" id="KW-1185">Reference proteome</keyword>
<evidence type="ECO:0000256" key="2">
    <source>
        <dbReference type="ARBA" id="ARBA00006533"/>
    </source>
</evidence>
<organism evidence="10 11">
    <name type="scientific">Amanita thiersii Skay4041</name>
    <dbReference type="NCBI Taxonomy" id="703135"/>
    <lineage>
        <taxon>Eukaryota</taxon>
        <taxon>Fungi</taxon>
        <taxon>Dikarya</taxon>
        <taxon>Basidiomycota</taxon>
        <taxon>Agaricomycotina</taxon>
        <taxon>Agaricomycetes</taxon>
        <taxon>Agaricomycetidae</taxon>
        <taxon>Agaricales</taxon>
        <taxon>Pluteineae</taxon>
        <taxon>Amanitaceae</taxon>
        <taxon>Amanita</taxon>
    </lineage>
</organism>
<keyword evidence="7" id="KW-0131">Cell cycle</keyword>
<evidence type="ECO:0000259" key="9">
    <source>
        <dbReference type="Pfam" id="PF12719"/>
    </source>
</evidence>
<evidence type="ECO:0000313" key="10">
    <source>
        <dbReference type="EMBL" id="PFH49328.1"/>
    </source>
</evidence>
<keyword evidence="4" id="KW-0132">Cell division</keyword>
<feature type="region of interest" description="Disordered" evidence="8">
    <location>
        <begin position="1007"/>
        <end position="1097"/>
    </location>
</feature>
<comment type="similarity">
    <text evidence="2">Belongs to the CND3 (condensin subunit 3) family.</text>
</comment>
<dbReference type="InterPro" id="IPR016024">
    <property type="entry name" value="ARM-type_fold"/>
</dbReference>
<protein>
    <recommendedName>
        <fullName evidence="9">Nuclear condensin complex subunit 3 C-terminal domain-containing protein</fullName>
    </recommendedName>
</protein>